<dbReference type="InterPro" id="IPR034422">
    <property type="entry name" value="HydE/PylB-like"/>
</dbReference>
<keyword evidence="7" id="KW-1185">Reference proteome</keyword>
<dbReference type="CDD" id="cd01335">
    <property type="entry name" value="Radical_SAM"/>
    <property type="match status" value="1"/>
</dbReference>
<dbReference type="Pfam" id="PF04055">
    <property type="entry name" value="Radical_SAM"/>
    <property type="match status" value="1"/>
</dbReference>
<dbReference type="InterPro" id="IPR058240">
    <property type="entry name" value="rSAM_sf"/>
</dbReference>
<evidence type="ECO:0000313" key="6">
    <source>
        <dbReference type="EMBL" id="MCY6483873.1"/>
    </source>
</evidence>
<gene>
    <name evidence="6" type="ORF">OW763_05855</name>
</gene>
<reference evidence="6" key="1">
    <citation type="submission" date="2022-12" db="EMBL/GenBank/DDBJ databases">
        <authorList>
            <person name="Wang J."/>
        </authorList>
    </citation>
    <scope>NUCLEOTIDE SEQUENCE</scope>
    <source>
        <strain evidence="6">HY-45-18</strain>
    </source>
</reference>
<dbReference type="SUPFAM" id="SSF102114">
    <property type="entry name" value="Radical SAM enzymes"/>
    <property type="match status" value="1"/>
</dbReference>
<keyword evidence="1" id="KW-0949">S-adenosyl-L-methionine</keyword>
<dbReference type="PANTHER" id="PTHR43726:SF1">
    <property type="entry name" value="BIOTIN SYNTHASE"/>
    <property type="match status" value="1"/>
</dbReference>
<evidence type="ECO:0000259" key="5">
    <source>
        <dbReference type="PROSITE" id="PS51918"/>
    </source>
</evidence>
<comment type="caution">
    <text evidence="6">The sequence shown here is derived from an EMBL/GenBank/DDBJ whole genome shotgun (WGS) entry which is preliminary data.</text>
</comment>
<dbReference type="SMART" id="SM00729">
    <property type="entry name" value="Elp3"/>
    <property type="match status" value="1"/>
</dbReference>
<proteinExistence type="predicted"/>
<feature type="domain" description="Radical SAM core" evidence="5">
    <location>
        <begin position="36"/>
        <end position="258"/>
    </location>
</feature>
<organism evidence="6 7">
    <name type="scientific">Clostridium aestuarii</name>
    <dbReference type="NCBI Taxonomy" id="338193"/>
    <lineage>
        <taxon>Bacteria</taxon>
        <taxon>Bacillati</taxon>
        <taxon>Bacillota</taxon>
        <taxon>Clostridia</taxon>
        <taxon>Eubacteriales</taxon>
        <taxon>Clostridiaceae</taxon>
        <taxon>Clostridium</taxon>
    </lineage>
</organism>
<evidence type="ECO:0000313" key="7">
    <source>
        <dbReference type="Proteomes" id="UP001078443"/>
    </source>
</evidence>
<dbReference type="SFLD" id="SFLDS00029">
    <property type="entry name" value="Radical_SAM"/>
    <property type="match status" value="1"/>
</dbReference>
<keyword evidence="4" id="KW-0411">Iron-sulfur</keyword>
<dbReference type="RefSeq" id="WP_268040148.1">
    <property type="nucleotide sequence ID" value="NZ_JAPQER010000002.1"/>
</dbReference>
<accession>A0ABT4CY09</accession>
<keyword evidence="3" id="KW-0408">Iron</keyword>
<dbReference type="SFLD" id="SFLDG01060">
    <property type="entry name" value="BATS_domain_containing"/>
    <property type="match status" value="1"/>
</dbReference>
<dbReference type="SFLD" id="SFLDG01280">
    <property type="entry name" value="HydE/PylB-like"/>
    <property type="match status" value="1"/>
</dbReference>
<protein>
    <submittedName>
        <fullName evidence="6">Radical SAM protein</fullName>
    </submittedName>
</protein>
<dbReference type="PIRSF" id="PIRSF004762">
    <property type="entry name" value="CHP00423"/>
    <property type="match status" value="1"/>
</dbReference>
<evidence type="ECO:0000256" key="2">
    <source>
        <dbReference type="ARBA" id="ARBA00022723"/>
    </source>
</evidence>
<dbReference type="PROSITE" id="PS51918">
    <property type="entry name" value="RADICAL_SAM"/>
    <property type="match status" value="1"/>
</dbReference>
<dbReference type="EMBL" id="JAPQER010000002">
    <property type="protein sequence ID" value="MCY6483873.1"/>
    <property type="molecule type" value="Genomic_DNA"/>
</dbReference>
<dbReference type="Gene3D" id="3.20.20.70">
    <property type="entry name" value="Aldolase class I"/>
    <property type="match status" value="1"/>
</dbReference>
<dbReference type="PANTHER" id="PTHR43726">
    <property type="entry name" value="3-METHYLORNITHINE SYNTHASE"/>
    <property type="match status" value="1"/>
</dbReference>
<sequence>MKIQTKAEVLEILKMPYEEFNNTIKQKAKEVHVNNNENSVNVTALFGYDNICKNQCKYCGMRAGNSGLKRYRIGIDDAKKTEEAVKKLGIKRVFLISGEDPKYDFKDIVSMVEYGKKIGLFVSLAAGEFSIDQYRALENVGLDEYVLKFETSNRDMFTKIKPSTNFEKRMKCIEYIKNSKIELASGNIIGLPHQTLEQVADDIILMKELNISWAPVIPYMPVPNTPLAKEGGRGSLQTTIKEISILRIMMPKVNITAQQPGEDAKNGLADIQGNLNALSAGANMLFVDMLPKNLVKDFNVIDNRMIEGIDNVNKLVEMSGMNWLRNLNF</sequence>
<evidence type="ECO:0000256" key="3">
    <source>
        <dbReference type="ARBA" id="ARBA00023004"/>
    </source>
</evidence>
<dbReference type="InterPro" id="IPR013785">
    <property type="entry name" value="Aldolase_TIM"/>
</dbReference>
<dbReference type="InterPro" id="IPR006638">
    <property type="entry name" value="Elp3/MiaA/NifB-like_rSAM"/>
</dbReference>
<dbReference type="InterPro" id="IPR007197">
    <property type="entry name" value="rSAM"/>
</dbReference>
<evidence type="ECO:0000256" key="4">
    <source>
        <dbReference type="ARBA" id="ARBA00023014"/>
    </source>
</evidence>
<evidence type="ECO:0000256" key="1">
    <source>
        <dbReference type="ARBA" id="ARBA00022691"/>
    </source>
</evidence>
<dbReference type="Proteomes" id="UP001078443">
    <property type="component" value="Unassembled WGS sequence"/>
</dbReference>
<keyword evidence="2" id="KW-0479">Metal-binding</keyword>
<name>A0ABT4CY09_9CLOT</name>